<dbReference type="GO" id="GO:0005524">
    <property type="term" value="F:ATP binding"/>
    <property type="evidence" value="ECO:0007669"/>
    <property type="project" value="UniProtKB-KW"/>
</dbReference>
<accession>A0A933L1A6</accession>
<dbReference type="SMART" id="SM00388">
    <property type="entry name" value="HisKA"/>
    <property type="match status" value="1"/>
</dbReference>
<dbReference type="InterPro" id="IPR003594">
    <property type="entry name" value="HATPase_dom"/>
</dbReference>
<proteinExistence type="predicted"/>
<evidence type="ECO:0000256" key="8">
    <source>
        <dbReference type="ARBA" id="ARBA00022777"/>
    </source>
</evidence>
<evidence type="ECO:0000256" key="4">
    <source>
        <dbReference type="ARBA" id="ARBA00022553"/>
    </source>
</evidence>
<dbReference type="SMART" id="SM00387">
    <property type="entry name" value="HATPase_c"/>
    <property type="match status" value="1"/>
</dbReference>
<dbReference type="InterPro" id="IPR003661">
    <property type="entry name" value="HisK_dim/P_dom"/>
</dbReference>
<comment type="caution">
    <text evidence="14">The sequence shown here is derived from an EMBL/GenBank/DDBJ whole genome shotgun (WGS) entry which is preliminary data.</text>
</comment>
<dbReference type="Gene3D" id="3.30.565.10">
    <property type="entry name" value="Histidine kinase-like ATPase, C-terminal domain"/>
    <property type="match status" value="1"/>
</dbReference>
<dbReference type="PROSITE" id="PS50109">
    <property type="entry name" value="HIS_KIN"/>
    <property type="match status" value="1"/>
</dbReference>
<dbReference type="EMBL" id="JACRAF010000004">
    <property type="protein sequence ID" value="MBI4920395.1"/>
    <property type="molecule type" value="Genomic_DNA"/>
</dbReference>
<evidence type="ECO:0000313" key="15">
    <source>
        <dbReference type="Proteomes" id="UP000782610"/>
    </source>
</evidence>
<dbReference type="EC" id="2.7.13.3" evidence="3"/>
<evidence type="ECO:0000313" key="14">
    <source>
        <dbReference type="EMBL" id="MBI4920395.1"/>
    </source>
</evidence>
<keyword evidence="10" id="KW-0472">Membrane</keyword>
<feature type="domain" description="Histidine kinase" evidence="12">
    <location>
        <begin position="231"/>
        <end position="442"/>
    </location>
</feature>
<dbReference type="Pfam" id="PF02518">
    <property type="entry name" value="HATPase_c"/>
    <property type="match status" value="1"/>
</dbReference>
<evidence type="ECO:0000256" key="6">
    <source>
        <dbReference type="ARBA" id="ARBA00022692"/>
    </source>
</evidence>
<evidence type="ECO:0000256" key="5">
    <source>
        <dbReference type="ARBA" id="ARBA00022679"/>
    </source>
</evidence>
<dbReference type="InterPro" id="IPR036097">
    <property type="entry name" value="HisK_dim/P_sf"/>
</dbReference>
<dbReference type="PANTHER" id="PTHR45436">
    <property type="entry name" value="SENSOR HISTIDINE KINASE YKOH"/>
    <property type="match status" value="1"/>
</dbReference>
<keyword evidence="8 14" id="KW-0418">Kinase</keyword>
<evidence type="ECO:0000256" key="3">
    <source>
        <dbReference type="ARBA" id="ARBA00012438"/>
    </source>
</evidence>
<keyword evidence="5" id="KW-0808">Transferase</keyword>
<evidence type="ECO:0000256" key="10">
    <source>
        <dbReference type="ARBA" id="ARBA00022989"/>
    </source>
</evidence>
<sequence>MSLTARLIITLTAGAVVLWIVTALATGAALRARLDEAFDGGLRETAERLLPLAMEGFRESEEDHDGHEVPLFDPSGDEYIVYQVLRADGSVQLRSHDAPVEPLAASLTPGFSTNGSWRVYTIGSQAGDAYIEVAEAHRHREDSLLGSMVTLLLPIGPLVPLSALGIFVAVRGGLRPLRTLSDEVGRRYASNLEPIATTGYPAELTPIAEAVQALIARLSAALEAERAFAANSAHELRTPIAGSLAQTQRLIAELEGHPARARAQHIEETLRRLRQLAEKLLEVSRADAGIASATGPADLLPALRLMVGDALRHAGNADRIALSVAPDATLVAGLDVDAFGIVMRNLLDNALLHGDAGTPIEVRVPQSGVVEVVNAGPVVPEATLGVLTRRFVRGGTNASGSGLGLAIVQTIMAQVGGTLELTSPAPGREDGFCARIVLPQAPPEARAPH</sequence>
<dbReference type="CDD" id="cd00082">
    <property type="entry name" value="HisKA"/>
    <property type="match status" value="1"/>
</dbReference>
<dbReference type="InterPro" id="IPR003660">
    <property type="entry name" value="HAMP_dom"/>
</dbReference>
<dbReference type="SUPFAM" id="SSF55874">
    <property type="entry name" value="ATPase domain of HSP90 chaperone/DNA topoisomerase II/histidine kinase"/>
    <property type="match status" value="1"/>
</dbReference>
<keyword evidence="4" id="KW-0597">Phosphoprotein</keyword>
<organism evidence="14 15">
    <name type="scientific">Devosia nanyangense</name>
    <dbReference type="NCBI Taxonomy" id="1228055"/>
    <lineage>
        <taxon>Bacteria</taxon>
        <taxon>Pseudomonadati</taxon>
        <taxon>Pseudomonadota</taxon>
        <taxon>Alphaproteobacteria</taxon>
        <taxon>Hyphomicrobiales</taxon>
        <taxon>Devosiaceae</taxon>
        <taxon>Devosia</taxon>
    </lineage>
</organism>
<protein>
    <recommendedName>
        <fullName evidence="3">histidine kinase</fullName>
        <ecNumber evidence="3">2.7.13.3</ecNumber>
    </recommendedName>
</protein>
<dbReference type="InterPro" id="IPR036890">
    <property type="entry name" value="HATPase_C_sf"/>
</dbReference>
<dbReference type="InterPro" id="IPR005467">
    <property type="entry name" value="His_kinase_dom"/>
</dbReference>
<dbReference type="PANTHER" id="PTHR45436:SF14">
    <property type="entry name" value="SENSOR PROTEIN QSEC"/>
    <property type="match status" value="1"/>
</dbReference>
<keyword evidence="6" id="KW-0812">Transmembrane</keyword>
<evidence type="ECO:0000259" key="13">
    <source>
        <dbReference type="PROSITE" id="PS50885"/>
    </source>
</evidence>
<dbReference type="SUPFAM" id="SSF47384">
    <property type="entry name" value="Homodimeric domain of signal transducing histidine kinase"/>
    <property type="match status" value="1"/>
</dbReference>
<dbReference type="Gene3D" id="1.10.287.130">
    <property type="match status" value="1"/>
</dbReference>
<keyword evidence="7" id="KW-0547">Nucleotide-binding</keyword>
<keyword evidence="10" id="KW-1133">Transmembrane helix</keyword>
<dbReference type="AlphaFoldDB" id="A0A933L1A6"/>
<evidence type="ECO:0000256" key="7">
    <source>
        <dbReference type="ARBA" id="ARBA00022741"/>
    </source>
</evidence>
<evidence type="ECO:0000256" key="11">
    <source>
        <dbReference type="ARBA" id="ARBA00023012"/>
    </source>
</evidence>
<keyword evidence="11" id="KW-0902">Two-component regulatory system</keyword>
<dbReference type="GO" id="GO:0000155">
    <property type="term" value="F:phosphorelay sensor kinase activity"/>
    <property type="evidence" value="ECO:0007669"/>
    <property type="project" value="InterPro"/>
</dbReference>
<comment type="catalytic activity">
    <reaction evidence="1">
        <text>ATP + protein L-histidine = ADP + protein N-phospho-L-histidine.</text>
        <dbReference type="EC" id="2.7.13.3"/>
    </reaction>
</comment>
<evidence type="ECO:0000259" key="12">
    <source>
        <dbReference type="PROSITE" id="PS50109"/>
    </source>
</evidence>
<dbReference type="Proteomes" id="UP000782610">
    <property type="component" value="Unassembled WGS sequence"/>
</dbReference>
<evidence type="ECO:0000256" key="1">
    <source>
        <dbReference type="ARBA" id="ARBA00000085"/>
    </source>
</evidence>
<keyword evidence="9" id="KW-0067">ATP-binding</keyword>
<dbReference type="GO" id="GO:0005886">
    <property type="term" value="C:plasma membrane"/>
    <property type="evidence" value="ECO:0007669"/>
    <property type="project" value="TreeGrafter"/>
</dbReference>
<evidence type="ECO:0000256" key="9">
    <source>
        <dbReference type="ARBA" id="ARBA00022840"/>
    </source>
</evidence>
<name>A0A933L1A6_9HYPH</name>
<dbReference type="Pfam" id="PF00512">
    <property type="entry name" value="HisKA"/>
    <property type="match status" value="1"/>
</dbReference>
<evidence type="ECO:0000256" key="2">
    <source>
        <dbReference type="ARBA" id="ARBA00004141"/>
    </source>
</evidence>
<dbReference type="PROSITE" id="PS50885">
    <property type="entry name" value="HAMP"/>
    <property type="match status" value="1"/>
</dbReference>
<dbReference type="InterPro" id="IPR050428">
    <property type="entry name" value="TCS_sensor_his_kinase"/>
</dbReference>
<comment type="subcellular location">
    <subcellularLocation>
        <location evidence="2">Membrane</location>
        <topology evidence="2">Multi-pass membrane protein</topology>
    </subcellularLocation>
</comment>
<feature type="domain" description="HAMP" evidence="13">
    <location>
        <begin position="171"/>
        <end position="223"/>
    </location>
</feature>
<reference evidence="14" key="1">
    <citation type="submission" date="2020-07" db="EMBL/GenBank/DDBJ databases">
        <title>Huge and variable diversity of episymbiotic CPR bacteria and DPANN archaea in groundwater ecosystems.</title>
        <authorList>
            <person name="He C.Y."/>
            <person name="Keren R."/>
            <person name="Whittaker M."/>
            <person name="Farag I.F."/>
            <person name="Doudna J."/>
            <person name="Cate J.H.D."/>
            <person name="Banfield J.F."/>
        </authorList>
    </citation>
    <scope>NUCLEOTIDE SEQUENCE</scope>
    <source>
        <strain evidence="14">NC_groundwater_1586_Pr3_B-0.1um_66_15</strain>
    </source>
</reference>
<gene>
    <name evidence="14" type="ORF">HY834_01480</name>
</gene>